<accession>A0A914NJI0</accession>
<dbReference type="Proteomes" id="UP000887563">
    <property type="component" value="Unplaced"/>
</dbReference>
<protein>
    <submittedName>
        <fullName evidence="2">Uncharacterized protein</fullName>
    </submittedName>
</protein>
<keyword evidence="1" id="KW-1185">Reference proteome</keyword>
<dbReference type="WBParaSite" id="Minc3s07081g40696">
    <property type="protein sequence ID" value="Minc3s07081g40696"/>
    <property type="gene ID" value="Minc3s07081g40696"/>
</dbReference>
<evidence type="ECO:0000313" key="1">
    <source>
        <dbReference type="Proteomes" id="UP000887563"/>
    </source>
</evidence>
<proteinExistence type="predicted"/>
<organism evidence="1 2">
    <name type="scientific">Meloidogyne incognita</name>
    <name type="common">Southern root-knot nematode worm</name>
    <name type="synonym">Oxyuris incognita</name>
    <dbReference type="NCBI Taxonomy" id="6306"/>
    <lineage>
        <taxon>Eukaryota</taxon>
        <taxon>Metazoa</taxon>
        <taxon>Ecdysozoa</taxon>
        <taxon>Nematoda</taxon>
        <taxon>Chromadorea</taxon>
        <taxon>Rhabditida</taxon>
        <taxon>Tylenchina</taxon>
        <taxon>Tylenchomorpha</taxon>
        <taxon>Tylenchoidea</taxon>
        <taxon>Meloidogynidae</taxon>
        <taxon>Meloidogyninae</taxon>
        <taxon>Meloidogyne</taxon>
        <taxon>Meloidogyne incognita group</taxon>
    </lineage>
</organism>
<sequence>MSGYLQQQNQNNTQQPKSCERIIQGVAKLSTFKIPSTHLKRCSEGALPLNEQTIIGSGGQPKILVNGNINGKAVTKENNEGKKNFCFPKIRIKKSKFFFSLKIFKIIL</sequence>
<reference evidence="2" key="1">
    <citation type="submission" date="2022-11" db="UniProtKB">
        <authorList>
            <consortium name="WormBaseParasite"/>
        </authorList>
    </citation>
    <scope>IDENTIFICATION</scope>
</reference>
<evidence type="ECO:0000313" key="2">
    <source>
        <dbReference type="WBParaSite" id="Minc3s07081g40696"/>
    </source>
</evidence>
<dbReference type="AlphaFoldDB" id="A0A914NJI0"/>
<name>A0A914NJI0_MELIC</name>